<evidence type="ECO:0000313" key="2">
    <source>
        <dbReference type="Proteomes" id="UP000031449"/>
    </source>
</evidence>
<dbReference type="OrthoDB" id="2065905at2"/>
<proteinExistence type="predicted"/>
<dbReference type="SUPFAM" id="SSF51161">
    <property type="entry name" value="Trimeric LpxA-like enzymes"/>
    <property type="match status" value="1"/>
</dbReference>
<geneLocation type="plasmid" evidence="2"/>
<dbReference type="KEGG" id="jeo:JMA_39500"/>
<keyword evidence="1" id="KW-0614">Plasmid</keyword>
<organism evidence="1 2">
    <name type="scientific">Jeotgalibacillus malaysiensis</name>
    <dbReference type="NCBI Taxonomy" id="1508404"/>
    <lineage>
        <taxon>Bacteria</taxon>
        <taxon>Bacillati</taxon>
        <taxon>Bacillota</taxon>
        <taxon>Bacilli</taxon>
        <taxon>Bacillales</taxon>
        <taxon>Caryophanaceae</taxon>
        <taxon>Jeotgalibacillus</taxon>
    </lineage>
</organism>
<dbReference type="EMBL" id="CP009417">
    <property type="protein sequence ID" value="AJD93268.1"/>
    <property type="molecule type" value="Genomic_DNA"/>
</dbReference>
<reference evidence="1 2" key="1">
    <citation type="submission" date="2014-08" db="EMBL/GenBank/DDBJ databases">
        <title>Complete genome of a marine bacteria Jeotgalibacillus malaysiensis.</title>
        <authorList>
            <person name="Yaakop A.S."/>
            <person name="Chan K.-G."/>
            <person name="Goh K.M."/>
        </authorList>
    </citation>
    <scope>NUCLEOTIDE SEQUENCE [LARGE SCALE GENOMIC DNA]</scope>
    <source>
        <strain evidence="1 2">D5</strain>
        <plasmid evidence="2">Plasmid</plasmid>
    </source>
</reference>
<dbReference type="InterPro" id="IPR011004">
    <property type="entry name" value="Trimer_LpxA-like_sf"/>
</dbReference>
<dbReference type="Proteomes" id="UP000031449">
    <property type="component" value="Plasmid unnamed"/>
</dbReference>
<accession>A0A0B5AXI3</accession>
<dbReference type="HOGENOM" id="CLU_054933_0_0_9"/>
<name>A0A0B5AXI3_9BACL</name>
<gene>
    <name evidence="1" type="ORF">JMA_39500</name>
</gene>
<protein>
    <submittedName>
        <fullName evidence="1">Uncharacterized protein</fullName>
    </submittedName>
</protein>
<sequence length="373" mass="41195">MKKYEFTGNTKVVPQPTILENDSITIREIRAIRDIATHGVRAGDVGGWIENEENLSHEGDSWVGKDAYVYDRSEVVGDALVVCSKISGGAHIGGNAYVQDSQILGKNSSIVDDAYVRGVIVHGTLHAHSNANFEDCVIFQYVKAMDEDIVVYTSNFYGENRLSKHTRIEKSNIHDVQFRQGTHRILGSSIQSASGTELIGDIELEDVRLDALTTTLQTSEKIVLKHVHAVSLMDIDIKGSVVMNGVRLEKGTILHLRRDIQFIGGFYPEANKHERYGIHIMSDNCSCKDVLIQGHARIKGSWNMRRSKISGLVTLESDGTSTSILSNSTIRDCVTISVPSYMKGVHLGNVVLEGDDCYKNKEDLLSIGSETVF</sequence>
<keyword evidence="2" id="KW-1185">Reference proteome</keyword>
<dbReference type="BioCyc" id="JESP1508404:G14D9-13234-MONOMER"/>
<dbReference type="AlphaFoldDB" id="A0A0B5AXI3"/>
<evidence type="ECO:0000313" key="1">
    <source>
        <dbReference type="EMBL" id="AJD93268.1"/>
    </source>
</evidence>